<evidence type="ECO:0000313" key="2">
    <source>
        <dbReference type="EMBL" id="KAF0888099.1"/>
    </source>
</evidence>
<comment type="caution">
    <text evidence="2">The sequence shown here is derived from an EMBL/GenBank/DDBJ whole genome shotgun (WGS) entry which is preliminary data.</text>
</comment>
<proteinExistence type="predicted"/>
<sequence length="122" mass="13127">MIICCNHGSEEEYSQVDPDGADEVDGSPQLGAGKASIQQLILDDGGPCSGRGGQRGVTVEAQRRPDGEGSTVTGRRGSTAARDVGLEEEKQRRRWRCSVVAAREGRSLRVGWDGGLHYRELC</sequence>
<dbReference type="EMBL" id="SPHZ02000012">
    <property type="protein sequence ID" value="KAF0888099.1"/>
    <property type="molecule type" value="Genomic_DNA"/>
</dbReference>
<dbReference type="AlphaFoldDB" id="A0A6G1BJC6"/>
<feature type="region of interest" description="Disordered" evidence="1">
    <location>
        <begin position="8"/>
        <end position="87"/>
    </location>
</feature>
<feature type="compositionally biased region" description="Acidic residues" evidence="1">
    <location>
        <begin position="11"/>
        <end position="25"/>
    </location>
</feature>
<organism evidence="2 3">
    <name type="scientific">Oryza meyeriana var. granulata</name>
    <dbReference type="NCBI Taxonomy" id="110450"/>
    <lineage>
        <taxon>Eukaryota</taxon>
        <taxon>Viridiplantae</taxon>
        <taxon>Streptophyta</taxon>
        <taxon>Embryophyta</taxon>
        <taxon>Tracheophyta</taxon>
        <taxon>Spermatophyta</taxon>
        <taxon>Magnoliopsida</taxon>
        <taxon>Liliopsida</taxon>
        <taxon>Poales</taxon>
        <taxon>Poaceae</taxon>
        <taxon>BOP clade</taxon>
        <taxon>Oryzoideae</taxon>
        <taxon>Oryzeae</taxon>
        <taxon>Oryzinae</taxon>
        <taxon>Oryza</taxon>
        <taxon>Oryza meyeriana</taxon>
    </lineage>
</organism>
<name>A0A6G1BJC6_9ORYZ</name>
<accession>A0A6G1BJC6</accession>
<dbReference type="Proteomes" id="UP000479710">
    <property type="component" value="Unassembled WGS sequence"/>
</dbReference>
<evidence type="ECO:0000313" key="3">
    <source>
        <dbReference type="Proteomes" id="UP000479710"/>
    </source>
</evidence>
<evidence type="ECO:0000256" key="1">
    <source>
        <dbReference type="SAM" id="MobiDB-lite"/>
    </source>
</evidence>
<reference evidence="2 3" key="1">
    <citation type="submission" date="2019-11" db="EMBL/GenBank/DDBJ databases">
        <title>Whole genome sequence of Oryza granulata.</title>
        <authorList>
            <person name="Li W."/>
        </authorList>
    </citation>
    <scope>NUCLEOTIDE SEQUENCE [LARGE SCALE GENOMIC DNA]</scope>
    <source>
        <strain evidence="3">cv. Menghai</strain>
        <tissue evidence="2">Leaf</tissue>
    </source>
</reference>
<protein>
    <submittedName>
        <fullName evidence="2">Uncharacterized protein</fullName>
    </submittedName>
</protein>
<gene>
    <name evidence="2" type="ORF">E2562_010807</name>
</gene>
<keyword evidence="3" id="KW-1185">Reference proteome</keyword>